<organism evidence="1 2">
    <name type="scientific">Parabacteroides distasonis str. 3776 D15 i</name>
    <dbReference type="NCBI Taxonomy" id="1339342"/>
    <lineage>
        <taxon>Bacteria</taxon>
        <taxon>Pseudomonadati</taxon>
        <taxon>Bacteroidota</taxon>
        <taxon>Bacteroidia</taxon>
        <taxon>Bacteroidales</taxon>
        <taxon>Tannerellaceae</taxon>
        <taxon>Parabacteroides</taxon>
    </lineage>
</organism>
<name>A0AB34LGY8_PARDI</name>
<evidence type="ECO:0000313" key="2">
    <source>
        <dbReference type="Proteomes" id="UP000027850"/>
    </source>
</evidence>
<dbReference type="AlphaFoldDB" id="A0AB34LGY8"/>
<dbReference type="Proteomes" id="UP000027850">
    <property type="component" value="Unassembled WGS sequence"/>
</dbReference>
<reference evidence="1 2" key="1">
    <citation type="submission" date="2014-04" db="EMBL/GenBank/DDBJ databases">
        <authorList>
            <person name="Sears C."/>
            <person name="Carroll K."/>
            <person name="Sack B.R."/>
            <person name="Qadri F."/>
            <person name="Myers L.L."/>
            <person name="Chung G.-T."/>
            <person name="Escheverria P."/>
            <person name="Fraser C.M."/>
            <person name="Sadzewicz L."/>
            <person name="Shefchek K.A."/>
            <person name="Tallon L."/>
            <person name="Das S.P."/>
            <person name="Daugherty S."/>
            <person name="Mongodin E.F."/>
        </authorList>
    </citation>
    <scope>NUCLEOTIDE SEQUENCE [LARGE SCALE GENOMIC DNA]</scope>
    <source>
        <strain evidence="1 2">3776 D15 i</strain>
    </source>
</reference>
<evidence type="ECO:0000313" key="1">
    <source>
        <dbReference type="EMBL" id="KDS40479.1"/>
    </source>
</evidence>
<comment type="caution">
    <text evidence="1">The sequence shown here is derived from an EMBL/GenBank/DDBJ whole genome shotgun (WGS) entry which is preliminary data.</text>
</comment>
<proteinExistence type="predicted"/>
<accession>A0AB34LGY8</accession>
<gene>
    <name evidence="1" type="ORF">M091_3893</name>
</gene>
<protein>
    <submittedName>
        <fullName evidence="1">Uncharacterized protein</fullName>
    </submittedName>
</protein>
<feature type="non-terminal residue" evidence="1">
    <location>
        <position position="1"/>
    </location>
</feature>
<sequence>NREIWSKPSAQQKVLEAKWIADLNKKYPVTVNWKLLKKLKK</sequence>
<dbReference type="EMBL" id="JNHK01000034">
    <property type="protein sequence ID" value="KDS40479.1"/>
    <property type="molecule type" value="Genomic_DNA"/>
</dbReference>